<reference evidence="4 5" key="1">
    <citation type="submission" date="2018-07" db="EMBL/GenBank/DDBJ databases">
        <title>Genome sequencing of Moraxellaceae gen. HYN0046.</title>
        <authorList>
            <person name="Kim M."/>
            <person name="Yi H."/>
        </authorList>
    </citation>
    <scope>NUCLEOTIDE SEQUENCE [LARGE SCALE GENOMIC DNA]</scope>
    <source>
        <strain evidence="4 5">HYN0046</strain>
    </source>
</reference>
<dbReference type="PANTHER" id="PTHR43514:SF4">
    <property type="entry name" value="ABC TRANSPORTER I FAMILY MEMBER 10"/>
    <property type="match status" value="1"/>
</dbReference>
<dbReference type="Gene3D" id="3.40.50.300">
    <property type="entry name" value="P-loop containing nucleotide triphosphate hydrolases"/>
    <property type="match status" value="1"/>
</dbReference>
<dbReference type="InterPro" id="IPR003439">
    <property type="entry name" value="ABC_transporter-like_ATP-bd"/>
</dbReference>
<evidence type="ECO:0000256" key="2">
    <source>
        <dbReference type="ARBA" id="ARBA00022840"/>
    </source>
</evidence>
<dbReference type="OrthoDB" id="9802264at2"/>
<organism evidence="4 5">
    <name type="scientific">Aquirhabdus parva</name>
    <dbReference type="NCBI Taxonomy" id="2283318"/>
    <lineage>
        <taxon>Bacteria</taxon>
        <taxon>Pseudomonadati</taxon>
        <taxon>Pseudomonadota</taxon>
        <taxon>Gammaproteobacteria</taxon>
        <taxon>Moraxellales</taxon>
        <taxon>Moraxellaceae</taxon>
        <taxon>Aquirhabdus</taxon>
    </lineage>
</organism>
<dbReference type="InterPro" id="IPR017871">
    <property type="entry name" value="ABC_transporter-like_CS"/>
</dbReference>
<gene>
    <name evidence="4" type="ORF">HYN46_06450</name>
</gene>
<protein>
    <submittedName>
        <fullName evidence="4">ATP-binding cassette domain-containing protein</fullName>
    </submittedName>
</protein>
<accession>A0A345P5D9</accession>
<dbReference type="GO" id="GO:0005524">
    <property type="term" value="F:ATP binding"/>
    <property type="evidence" value="ECO:0007669"/>
    <property type="project" value="UniProtKB-KW"/>
</dbReference>
<proteinExistence type="predicted"/>
<sequence length="227" mass="25474">MQTLDSTNSQGLEFSLRLHRGDAQTGFQLDTQGCFTAPITALCGASGAGKSTLLALFAGLLKPDQGFIRLNGQLLVDTSNQLFTPPHMRHIGLMWQDGQLFPHLSVRKNLMYGYQLQPEQSRRFSPESVIELLEISTLLDRQPRHLSGGERQRVALGRTLLAMPQFLLLDEPLNALNQSLKLPILAFLKQVPKHFNIPLIYVTHQIEETKILDAETWFCEDGRLVSV</sequence>
<dbReference type="Proteomes" id="UP000253940">
    <property type="component" value="Chromosome"/>
</dbReference>
<dbReference type="SMART" id="SM00382">
    <property type="entry name" value="AAA"/>
    <property type="match status" value="1"/>
</dbReference>
<evidence type="ECO:0000256" key="1">
    <source>
        <dbReference type="ARBA" id="ARBA00022741"/>
    </source>
</evidence>
<dbReference type="AlphaFoldDB" id="A0A345P5D9"/>
<dbReference type="PANTHER" id="PTHR43514">
    <property type="entry name" value="ABC TRANSPORTER I FAMILY MEMBER 10"/>
    <property type="match status" value="1"/>
</dbReference>
<dbReference type="EMBL" id="CP031222">
    <property type="protein sequence ID" value="AXI02498.1"/>
    <property type="molecule type" value="Genomic_DNA"/>
</dbReference>
<feature type="domain" description="ABC transporter" evidence="3">
    <location>
        <begin position="1"/>
        <end position="227"/>
    </location>
</feature>
<keyword evidence="2 4" id="KW-0067">ATP-binding</keyword>
<dbReference type="InterPro" id="IPR050334">
    <property type="entry name" value="Molybdenum_import_ModC"/>
</dbReference>
<evidence type="ECO:0000313" key="4">
    <source>
        <dbReference type="EMBL" id="AXI02498.1"/>
    </source>
</evidence>
<dbReference type="KEGG" id="mbah:HYN46_06450"/>
<dbReference type="PROSITE" id="PS00211">
    <property type="entry name" value="ABC_TRANSPORTER_1"/>
    <property type="match status" value="1"/>
</dbReference>
<dbReference type="InterPro" id="IPR003593">
    <property type="entry name" value="AAA+_ATPase"/>
</dbReference>
<name>A0A345P5D9_9GAMM</name>
<dbReference type="PROSITE" id="PS50893">
    <property type="entry name" value="ABC_TRANSPORTER_2"/>
    <property type="match status" value="1"/>
</dbReference>
<dbReference type="SUPFAM" id="SSF52540">
    <property type="entry name" value="P-loop containing nucleoside triphosphate hydrolases"/>
    <property type="match status" value="1"/>
</dbReference>
<evidence type="ECO:0000259" key="3">
    <source>
        <dbReference type="PROSITE" id="PS50893"/>
    </source>
</evidence>
<dbReference type="InterPro" id="IPR027417">
    <property type="entry name" value="P-loop_NTPase"/>
</dbReference>
<dbReference type="GO" id="GO:0016887">
    <property type="term" value="F:ATP hydrolysis activity"/>
    <property type="evidence" value="ECO:0007669"/>
    <property type="project" value="InterPro"/>
</dbReference>
<evidence type="ECO:0000313" key="5">
    <source>
        <dbReference type="Proteomes" id="UP000253940"/>
    </source>
</evidence>
<keyword evidence="5" id="KW-1185">Reference proteome</keyword>
<dbReference type="RefSeq" id="WP_114898608.1">
    <property type="nucleotide sequence ID" value="NZ_CP031222.1"/>
</dbReference>
<dbReference type="Pfam" id="PF00005">
    <property type="entry name" value="ABC_tran"/>
    <property type="match status" value="1"/>
</dbReference>
<keyword evidence="1" id="KW-0547">Nucleotide-binding</keyword>